<dbReference type="GO" id="GO:0003700">
    <property type="term" value="F:DNA-binding transcription factor activity"/>
    <property type="evidence" value="ECO:0007669"/>
    <property type="project" value="InterPro"/>
</dbReference>
<evidence type="ECO:0000259" key="7">
    <source>
        <dbReference type="PROSITE" id="PS51000"/>
    </source>
</evidence>
<keyword evidence="9" id="KW-1185">Reference proteome</keyword>
<dbReference type="GO" id="GO:0003677">
    <property type="term" value="F:DNA binding"/>
    <property type="evidence" value="ECO:0007669"/>
    <property type="project" value="UniProtKB-KW"/>
</dbReference>
<gene>
    <name evidence="8" type="primary">ulaR</name>
    <name evidence="8" type="ORF">NCTC13765_01599</name>
</gene>
<evidence type="ECO:0000256" key="5">
    <source>
        <dbReference type="ARBA" id="ARBA00023163"/>
    </source>
</evidence>
<dbReference type="PROSITE" id="PS00894">
    <property type="entry name" value="HTH_DEOR_1"/>
    <property type="match status" value="1"/>
</dbReference>
<dbReference type="OrthoDB" id="9797223at2"/>
<dbReference type="PRINTS" id="PR00037">
    <property type="entry name" value="HTHLACR"/>
</dbReference>
<sequence>MERLDEIVRLVSQFEKVDVNSLSETLQVSKVTIRKDLDKLEAKGLLHREHGYAVLNSGDDLNVRLSFHYDTKRRIAQAAAKLVEDNETIMIESGSTCALLAEEICRSKRNVKIITNSYFIADYIRNYDSCKIILLGGEFQKDSQVTVGPLLKEMIQFFHVDHAFVGTDGYDEELGFTGKDLMRSEVVQYMSEAAEQVIILTDSSKFDKRGTVKRFGLKQVAQVITDAGISETAVQQLRSANIHLTIV</sequence>
<accession>A0A380L0Z7</accession>
<dbReference type="InterPro" id="IPR036388">
    <property type="entry name" value="WH-like_DNA-bd_sf"/>
</dbReference>
<comment type="function">
    <text evidence="6">Repressor of the lactose catabolism operon. Galactose-6-phosphate is the inducer.</text>
</comment>
<dbReference type="PANTHER" id="PTHR30363">
    <property type="entry name" value="HTH-TYPE TRANSCRIPTIONAL REGULATOR SRLR-RELATED"/>
    <property type="match status" value="1"/>
</dbReference>
<evidence type="ECO:0000256" key="2">
    <source>
        <dbReference type="ARBA" id="ARBA00022491"/>
    </source>
</evidence>
<name>A0A380L0Z7_9STRE</name>
<dbReference type="InterPro" id="IPR050313">
    <property type="entry name" value="Carb_Metab_HTH_regulators"/>
</dbReference>
<evidence type="ECO:0000256" key="3">
    <source>
        <dbReference type="ARBA" id="ARBA00023015"/>
    </source>
</evidence>
<dbReference type="Pfam" id="PF00455">
    <property type="entry name" value="DeoRC"/>
    <property type="match status" value="1"/>
</dbReference>
<evidence type="ECO:0000256" key="4">
    <source>
        <dbReference type="ARBA" id="ARBA00023125"/>
    </source>
</evidence>
<evidence type="ECO:0000256" key="6">
    <source>
        <dbReference type="ARBA" id="ARBA00024937"/>
    </source>
</evidence>
<dbReference type="AlphaFoldDB" id="A0A380L0Z7"/>
<feature type="domain" description="HTH deoR-type" evidence="7">
    <location>
        <begin position="1"/>
        <end position="55"/>
    </location>
</feature>
<dbReference type="InterPro" id="IPR036390">
    <property type="entry name" value="WH_DNA-bd_sf"/>
</dbReference>
<dbReference type="Proteomes" id="UP000254634">
    <property type="component" value="Unassembled WGS sequence"/>
</dbReference>
<keyword evidence="5" id="KW-0804">Transcription</keyword>
<dbReference type="Pfam" id="PF08220">
    <property type="entry name" value="HTH_DeoR"/>
    <property type="match status" value="1"/>
</dbReference>
<dbReference type="SUPFAM" id="SSF46785">
    <property type="entry name" value="Winged helix' DNA-binding domain"/>
    <property type="match status" value="1"/>
</dbReference>
<organism evidence="8 9">
    <name type="scientific">Streptococcus massiliensis</name>
    <dbReference type="NCBI Taxonomy" id="313439"/>
    <lineage>
        <taxon>Bacteria</taxon>
        <taxon>Bacillati</taxon>
        <taxon>Bacillota</taxon>
        <taxon>Bacilli</taxon>
        <taxon>Lactobacillales</taxon>
        <taxon>Streptococcaceae</taxon>
        <taxon>Streptococcus</taxon>
    </lineage>
</organism>
<dbReference type="SMART" id="SM00420">
    <property type="entry name" value="HTH_DEOR"/>
    <property type="match status" value="1"/>
</dbReference>
<keyword evidence="3" id="KW-0805">Transcription regulation</keyword>
<proteinExistence type="predicted"/>
<dbReference type="InterPro" id="IPR037171">
    <property type="entry name" value="NagB/RpiA_transferase-like"/>
</dbReference>
<reference evidence="8" key="1">
    <citation type="submission" date="2018-06" db="EMBL/GenBank/DDBJ databases">
        <authorList>
            <consortium name="Pathogen Informatics"/>
            <person name="Doyle S."/>
        </authorList>
    </citation>
    <scope>NUCLEOTIDE SEQUENCE [LARGE SCALE GENOMIC DNA]</scope>
    <source>
        <strain evidence="8">NCTC13765</strain>
    </source>
</reference>
<dbReference type="PANTHER" id="PTHR30363:SF4">
    <property type="entry name" value="GLYCEROL-3-PHOSPHATE REGULON REPRESSOR"/>
    <property type="match status" value="1"/>
</dbReference>
<dbReference type="STRING" id="1123307.GCA_000380065_00945"/>
<keyword evidence="4" id="KW-0238">DNA-binding</keyword>
<dbReference type="Gene3D" id="3.40.50.1360">
    <property type="match status" value="1"/>
</dbReference>
<protein>
    <recommendedName>
        <fullName evidence="1">Lactose phosphotransferase system repressor</fullName>
    </recommendedName>
</protein>
<dbReference type="InterPro" id="IPR014036">
    <property type="entry name" value="DeoR-like_C"/>
</dbReference>
<dbReference type="PROSITE" id="PS51000">
    <property type="entry name" value="HTH_DEOR_2"/>
    <property type="match status" value="1"/>
</dbReference>
<dbReference type="Gene3D" id="1.10.10.10">
    <property type="entry name" value="Winged helix-like DNA-binding domain superfamily/Winged helix DNA-binding domain"/>
    <property type="match status" value="1"/>
</dbReference>
<dbReference type="InterPro" id="IPR018356">
    <property type="entry name" value="Tscrpt_reg_HTH_DeoR_CS"/>
</dbReference>
<dbReference type="RefSeq" id="WP_018371645.1">
    <property type="nucleotide sequence ID" value="NZ_UHFR01000005.1"/>
</dbReference>
<dbReference type="SUPFAM" id="SSF100950">
    <property type="entry name" value="NagB/RpiA/CoA transferase-like"/>
    <property type="match status" value="1"/>
</dbReference>
<evidence type="ECO:0000256" key="1">
    <source>
        <dbReference type="ARBA" id="ARBA00021390"/>
    </source>
</evidence>
<dbReference type="EMBL" id="UHFR01000005">
    <property type="protein sequence ID" value="SUN77077.1"/>
    <property type="molecule type" value="Genomic_DNA"/>
</dbReference>
<keyword evidence="2" id="KW-0678">Repressor</keyword>
<dbReference type="SMART" id="SM01134">
    <property type="entry name" value="DeoRC"/>
    <property type="match status" value="1"/>
</dbReference>
<dbReference type="InterPro" id="IPR001034">
    <property type="entry name" value="DeoR_HTH"/>
</dbReference>
<evidence type="ECO:0000313" key="8">
    <source>
        <dbReference type="EMBL" id="SUN77077.1"/>
    </source>
</evidence>
<evidence type="ECO:0000313" key="9">
    <source>
        <dbReference type="Proteomes" id="UP000254634"/>
    </source>
</evidence>